<evidence type="ECO:0000256" key="1">
    <source>
        <dbReference type="SAM" id="MobiDB-lite"/>
    </source>
</evidence>
<feature type="region of interest" description="Disordered" evidence="1">
    <location>
        <begin position="166"/>
        <end position="192"/>
    </location>
</feature>
<evidence type="ECO:0000313" key="3">
    <source>
        <dbReference type="Proteomes" id="UP001190700"/>
    </source>
</evidence>
<feature type="compositionally biased region" description="Low complexity" evidence="1">
    <location>
        <begin position="26"/>
        <end position="36"/>
    </location>
</feature>
<dbReference type="AlphaFoldDB" id="A0AAE0FL07"/>
<proteinExistence type="predicted"/>
<sequence>MPGLVTQDAATAAGFTADAGFGDDAAASKAAAGASGNPKTTSTGFEHSGWASFDDDSALPFSSTVEPVSRAFSTPAAPPPAQVFQTSFPTTFDDDSALPFPAPAETVARVASSPAPAVPPAQGFQPRFPATFIDDRIEAQEPDQERLWAPLAAAERTRCKEAFDKMANENGTGTVSGVHPRPPKNEPSVGLV</sequence>
<feature type="region of interest" description="Disordered" evidence="1">
    <location>
        <begin position="26"/>
        <end position="50"/>
    </location>
</feature>
<accession>A0AAE0FL07</accession>
<protein>
    <submittedName>
        <fullName evidence="2">Uncharacterized protein</fullName>
    </submittedName>
</protein>
<gene>
    <name evidence="2" type="ORF">CYMTET_29542</name>
</gene>
<dbReference type="EMBL" id="LGRX02016821">
    <property type="protein sequence ID" value="KAK3261553.1"/>
    <property type="molecule type" value="Genomic_DNA"/>
</dbReference>
<organism evidence="2 3">
    <name type="scientific">Cymbomonas tetramitiformis</name>
    <dbReference type="NCBI Taxonomy" id="36881"/>
    <lineage>
        <taxon>Eukaryota</taxon>
        <taxon>Viridiplantae</taxon>
        <taxon>Chlorophyta</taxon>
        <taxon>Pyramimonadophyceae</taxon>
        <taxon>Pyramimonadales</taxon>
        <taxon>Pyramimonadaceae</taxon>
        <taxon>Cymbomonas</taxon>
    </lineage>
</organism>
<keyword evidence="3" id="KW-1185">Reference proteome</keyword>
<comment type="caution">
    <text evidence="2">The sequence shown here is derived from an EMBL/GenBank/DDBJ whole genome shotgun (WGS) entry which is preliminary data.</text>
</comment>
<reference evidence="2 3" key="1">
    <citation type="journal article" date="2015" name="Genome Biol. Evol.">
        <title>Comparative Genomics of a Bacterivorous Green Alga Reveals Evolutionary Causalities and Consequences of Phago-Mixotrophic Mode of Nutrition.</title>
        <authorList>
            <person name="Burns J.A."/>
            <person name="Paasch A."/>
            <person name="Narechania A."/>
            <person name="Kim E."/>
        </authorList>
    </citation>
    <scope>NUCLEOTIDE SEQUENCE [LARGE SCALE GENOMIC DNA]</scope>
    <source>
        <strain evidence="2 3">PLY_AMNH</strain>
    </source>
</reference>
<dbReference type="Proteomes" id="UP001190700">
    <property type="component" value="Unassembled WGS sequence"/>
</dbReference>
<evidence type="ECO:0000313" key="2">
    <source>
        <dbReference type="EMBL" id="KAK3261553.1"/>
    </source>
</evidence>
<name>A0AAE0FL07_9CHLO</name>
<feature type="region of interest" description="Disordered" evidence="1">
    <location>
        <begin position="64"/>
        <end position="94"/>
    </location>
</feature>